<name>A0A1I2H1M3_9BACT</name>
<evidence type="ECO:0000313" key="2">
    <source>
        <dbReference type="Proteomes" id="UP000199513"/>
    </source>
</evidence>
<proteinExistence type="predicted"/>
<dbReference type="Proteomes" id="UP000199513">
    <property type="component" value="Unassembled WGS sequence"/>
</dbReference>
<protein>
    <submittedName>
        <fullName evidence="1">Uncharacterized protein</fullName>
    </submittedName>
</protein>
<dbReference type="AlphaFoldDB" id="A0A1I2H1M3"/>
<dbReference type="STRING" id="1003.SAMN04488541_102123"/>
<dbReference type="EMBL" id="FONY01000021">
    <property type="protein sequence ID" value="SFF23169.1"/>
    <property type="molecule type" value="Genomic_DNA"/>
</dbReference>
<evidence type="ECO:0000313" key="1">
    <source>
        <dbReference type="EMBL" id="SFF23169.1"/>
    </source>
</evidence>
<keyword evidence="2" id="KW-1185">Reference proteome</keyword>
<reference evidence="1 2" key="1">
    <citation type="submission" date="2016-10" db="EMBL/GenBank/DDBJ databases">
        <authorList>
            <person name="de Groot N.N."/>
        </authorList>
    </citation>
    <scope>NUCLEOTIDE SEQUENCE [LARGE SCALE GENOMIC DNA]</scope>
    <source>
        <strain>GEY</strain>
        <strain evidence="2">DSM 9560</strain>
    </source>
</reference>
<accession>A0A1I2H1M3</accession>
<gene>
    <name evidence="1" type="ORF">SAMN04488541_102123</name>
</gene>
<sequence>MYFLFLNRSCFKGMIRSNMDCGNSGFNFELLAK</sequence>
<organism evidence="1 2">
    <name type="scientific">Thermoflexibacter ruber</name>
    <dbReference type="NCBI Taxonomy" id="1003"/>
    <lineage>
        <taxon>Bacteria</taxon>
        <taxon>Pseudomonadati</taxon>
        <taxon>Bacteroidota</taxon>
        <taxon>Cytophagia</taxon>
        <taxon>Cytophagales</taxon>
        <taxon>Thermoflexibacteraceae</taxon>
        <taxon>Thermoflexibacter</taxon>
    </lineage>
</organism>